<dbReference type="NCBIfam" id="TIGR00459">
    <property type="entry name" value="aspS_bact"/>
    <property type="match status" value="1"/>
</dbReference>
<dbReference type="GO" id="GO:0005524">
    <property type="term" value="F:ATP binding"/>
    <property type="evidence" value="ECO:0007669"/>
    <property type="project" value="UniProtKB-KW"/>
</dbReference>
<evidence type="ECO:0000256" key="3">
    <source>
        <dbReference type="ARBA" id="ARBA00022741"/>
    </source>
</evidence>
<dbReference type="PRINTS" id="PR01042">
    <property type="entry name" value="TRNASYNTHASP"/>
</dbReference>
<evidence type="ECO:0000313" key="9">
    <source>
        <dbReference type="Proteomes" id="UP000092321"/>
    </source>
</evidence>
<dbReference type="Gene3D" id="2.40.50.140">
    <property type="entry name" value="Nucleic acid-binding proteins"/>
    <property type="match status" value="1"/>
</dbReference>
<dbReference type="InterPro" id="IPR045864">
    <property type="entry name" value="aa-tRNA-synth_II/BPL/LPL"/>
</dbReference>
<dbReference type="SUPFAM" id="SSF55681">
    <property type="entry name" value="Class II aaRS and biotin synthetases"/>
    <property type="match status" value="1"/>
</dbReference>
<evidence type="ECO:0000256" key="5">
    <source>
        <dbReference type="ARBA" id="ARBA00022917"/>
    </source>
</evidence>
<evidence type="ECO:0000313" key="8">
    <source>
        <dbReference type="EMBL" id="OBA27193.1"/>
    </source>
</evidence>
<dbReference type="InterPro" id="IPR004364">
    <property type="entry name" value="Aa-tRNA-synt_II"/>
</dbReference>
<dbReference type="Proteomes" id="UP000092321">
    <property type="component" value="Unassembled WGS sequence"/>
</dbReference>
<comment type="caution">
    <text evidence="8">The sequence shown here is derived from an EMBL/GenBank/DDBJ whole genome shotgun (WGS) entry which is preliminary data.</text>
</comment>
<proteinExistence type="inferred from homology"/>
<evidence type="ECO:0000256" key="1">
    <source>
        <dbReference type="ARBA" id="ARBA00006303"/>
    </source>
</evidence>
<evidence type="ECO:0000256" key="2">
    <source>
        <dbReference type="ARBA" id="ARBA00022598"/>
    </source>
</evidence>
<dbReference type="Gene3D" id="3.30.930.10">
    <property type="entry name" value="Bira Bifunctional Protein, Domain 2"/>
    <property type="match status" value="1"/>
</dbReference>
<evidence type="ECO:0000256" key="4">
    <source>
        <dbReference type="ARBA" id="ARBA00022840"/>
    </source>
</evidence>
<comment type="similarity">
    <text evidence="1">Belongs to the class-II aminoacyl-tRNA synthetase family. Type 1 subfamily.</text>
</comment>
<dbReference type="Pfam" id="PF00152">
    <property type="entry name" value="tRNA-synt_2"/>
    <property type="match status" value="1"/>
</dbReference>
<feature type="domain" description="Aminoacyl-transfer RNA synthetases class-II family profile" evidence="7">
    <location>
        <begin position="170"/>
        <end position="639"/>
    </location>
</feature>
<keyword evidence="5" id="KW-0648">Protein biosynthesis</keyword>
<gene>
    <name evidence="8" type="ORF">HANVADRAFT_52492</name>
</gene>
<dbReference type="GO" id="GO:0005739">
    <property type="term" value="C:mitochondrion"/>
    <property type="evidence" value="ECO:0007669"/>
    <property type="project" value="TreeGrafter"/>
</dbReference>
<dbReference type="Gene3D" id="3.30.1360.30">
    <property type="entry name" value="GAD-like domain"/>
    <property type="match status" value="1"/>
</dbReference>
<dbReference type="InterPro" id="IPR004524">
    <property type="entry name" value="Asp-tRNA-ligase_1"/>
</dbReference>
<dbReference type="GO" id="GO:0004815">
    <property type="term" value="F:aspartate-tRNA ligase activity"/>
    <property type="evidence" value="ECO:0007669"/>
    <property type="project" value="TreeGrafter"/>
</dbReference>
<evidence type="ECO:0000259" key="7">
    <source>
        <dbReference type="PROSITE" id="PS50862"/>
    </source>
</evidence>
<keyword evidence="4" id="KW-0067">ATP-binding</keyword>
<dbReference type="InterPro" id="IPR002312">
    <property type="entry name" value="Asp/Asn-tRNA-synth_IIb"/>
</dbReference>
<reference evidence="9" key="1">
    <citation type="journal article" date="2016" name="Proc. Natl. Acad. Sci. U.S.A.">
        <title>Comparative genomics of biotechnologically important yeasts.</title>
        <authorList>
            <person name="Riley R."/>
            <person name="Haridas S."/>
            <person name="Wolfe K.H."/>
            <person name="Lopes M.R."/>
            <person name="Hittinger C.T."/>
            <person name="Goeker M."/>
            <person name="Salamov A.A."/>
            <person name="Wisecaver J.H."/>
            <person name="Long T.M."/>
            <person name="Calvey C.H."/>
            <person name="Aerts A.L."/>
            <person name="Barry K.W."/>
            <person name="Choi C."/>
            <person name="Clum A."/>
            <person name="Coughlan A.Y."/>
            <person name="Deshpande S."/>
            <person name="Douglass A.P."/>
            <person name="Hanson S.J."/>
            <person name="Klenk H.-P."/>
            <person name="LaButti K.M."/>
            <person name="Lapidus A."/>
            <person name="Lindquist E.A."/>
            <person name="Lipzen A.M."/>
            <person name="Meier-Kolthoff J.P."/>
            <person name="Ohm R.A."/>
            <person name="Otillar R.P."/>
            <person name="Pangilinan J.L."/>
            <person name="Peng Y."/>
            <person name="Rokas A."/>
            <person name="Rosa C.A."/>
            <person name="Scheuner C."/>
            <person name="Sibirny A.A."/>
            <person name="Slot J.C."/>
            <person name="Stielow J.B."/>
            <person name="Sun H."/>
            <person name="Kurtzman C.P."/>
            <person name="Blackwell M."/>
            <person name="Grigoriev I.V."/>
            <person name="Jeffries T.W."/>
        </authorList>
    </citation>
    <scope>NUCLEOTIDE SEQUENCE [LARGE SCALE GENOMIC DNA]</scope>
    <source>
        <strain evidence="9">NRRL Y-1626</strain>
    </source>
</reference>
<name>A0A1B7TEN6_9ASCO</name>
<keyword evidence="9" id="KW-1185">Reference proteome</keyword>
<protein>
    <recommendedName>
        <fullName evidence="7">Aminoacyl-transfer RNA synthetases class-II family profile domain-containing protein</fullName>
    </recommendedName>
</protein>
<accession>A0A1B7TEN6</accession>
<dbReference type="InterPro" id="IPR004115">
    <property type="entry name" value="GAD-like_sf"/>
</dbReference>
<dbReference type="InterPro" id="IPR006195">
    <property type="entry name" value="aa-tRNA-synth_II"/>
</dbReference>
<dbReference type="PANTHER" id="PTHR22594:SF5">
    <property type="entry name" value="ASPARTATE--TRNA LIGASE, MITOCHONDRIAL"/>
    <property type="match status" value="1"/>
</dbReference>
<dbReference type="OrthoDB" id="439710at2759"/>
<dbReference type="PANTHER" id="PTHR22594">
    <property type="entry name" value="ASPARTYL/LYSYL-TRNA SYNTHETASE"/>
    <property type="match status" value="1"/>
</dbReference>
<dbReference type="EMBL" id="LXPE01000010">
    <property type="protein sequence ID" value="OBA27193.1"/>
    <property type="molecule type" value="Genomic_DNA"/>
</dbReference>
<dbReference type="GO" id="GO:0006422">
    <property type="term" value="P:aspartyl-tRNA aminoacylation"/>
    <property type="evidence" value="ECO:0007669"/>
    <property type="project" value="TreeGrafter"/>
</dbReference>
<sequence>MLRNILFKRYQSTNQAILNKFKFEQINSTSYIKNILNQVDADNFEKKELLINGWIEKKPSKVKKDLFQTKLRDNQGNLLTVIGNKEQLKGIQVEDCLQIKGNLKLRADKLFSNEDIENFELKLNYLKVLNKVDSPVPSYTTTLESPDLIQEKYRFLQLRTPKYAKMLQTRSKLKNVVRNYLEDELDFIEVETPLLFKSTPEGAQEYLVQYDDDVSNKSNLYYALPQSPQQFKQLLMGSGVSKYYQFAKCFRNETLRKDRQPEFTQLDMEISFGTGKEVMEIVGEVVNKCWRTYYGSKKPLFTLGSNNKVITVEKESDIKRLNYADVMAKYGSDKPDLRIPIKLINMKEFGAKAGLTNPVFNNFEIIHLPNLIKNENDLKSIKTWLLNKEHYLDQSRKPIIHGILTQHDLDYWNEAFADVANIESPKLVSRSLNMKIGDVIIGSDREADNFVFENPTPLGKMRNILYQSDLPLLNDYLNKNYPKLKEDIVSWIVNFPMFSPVVNSEVKRIQGYPNYNVGSVEATHHPFTMCQLDHIPLLQKQLVNDIKLHELLFIKSQHYDLVINGIEVGGGSTRIHDHDLQSKIFAKLLNISLERQTELFGHLLDAFKMGCPPHSGFAIGWDRFLSILLNEKTIREVIPFPKNNKGVDMLFGSPSKIEKS</sequence>
<keyword evidence="6" id="KW-0030">Aminoacyl-tRNA synthetase</keyword>
<dbReference type="PROSITE" id="PS50862">
    <property type="entry name" value="AA_TRNA_LIGASE_II"/>
    <property type="match status" value="1"/>
</dbReference>
<organism evidence="8 9">
    <name type="scientific">Hanseniaspora valbyensis NRRL Y-1626</name>
    <dbReference type="NCBI Taxonomy" id="766949"/>
    <lineage>
        <taxon>Eukaryota</taxon>
        <taxon>Fungi</taxon>
        <taxon>Dikarya</taxon>
        <taxon>Ascomycota</taxon>
        <taxon>Saccharomycotina</taxon>
        <taxon>Saccharomycetes</taxon>
        <taxon>Saccharomycodales</taxon>
        <taxon>Saccharomycodaceae</taxon>
        <taxon>Hanseniaspora</taxon>
    </lineage>
</organism>
<evidence type="ECO:0000256" key="6">
    <source>
        <dbReference type="ARBA" id="ARBA00023146"/>
    </source>
</evidence>
<dbReference type="AlphaFoldDB" id="A0A1B7TEN6"/>
<dbReference type="InterPro" id="IPR012340">
    <property type="entry name" value="NA-bd_OB-fold"/>
</dbReference>
<keyword evidence="3" id="KW-0547">Nucleotide-binding</keyword>
<keyword evidence="2" id="KW-0436">Ligase</keyword>